<evidence type="ECO:0000259" key="1">
    <source>
        <dbReference type="Pfam" id="PF00626"/>
    </source>
</evidence>
<dbReference type="SUPFAM" id="SSF55753">
    <property type="entry name" value="Actin depolymerizing proteins"/>
    <property type="match status" value="1"/>
</dbReference>
<dbReference type="InterPro" id="IPR029006">
    <property type="entry name" value="ADF-H/Gelsolin-like_dom_sf"/>
</dbReference>
<proteinExistence type="predicted"/>
<dbReference type="Pfam" id="PF00626">
    <property type="entry name" value="Gelsolin"/>
    <property type="match status" value="1"/>
</dbReference>
<dbReference type="InterPro" id="IPR007123">
    <property type="entry name" value="Gelsolin-like_dom"/>
</dbReference>
<accession>A0A3S5BMU7</accession>
<reference evidence="2" key="1">
    <citation type="submission" date="2018-11" db="EMBL/GenBank/DDBJ databases">
        <authorList>
            <consortium name="Pathogen Informatics"/>
        </authorList>
    </citation>
    <scope>NUCLEOTIDE SEQUENCE</scope>
</reference>
<evidence type="ECO:0000313" key="3">
    <source>
        <dbReference type="Proteomes" id="UP000784294"/>
    </source>
</evidence>
<dbReference type="Proteomes" id="UP000784294">
    <property type="component" value="Unassembled WGS sequence"/>
</dbReference>
<dbReference type="AlphaFoldDB" id="A0A3S5BMU7"/>
<organism evidence="2 3">
    <name type="scientific">Protopolystoma xenopodis</name>
    <dbReference type="NCBI Taxonomy" id="117903"/>
    <lineage>
        <taxon>Eukaryota</taxon>
        <taxon>Metazoa</taxon>
        <taxon>Spiralia</taxon>
        <taxon>Lophotrochozoa</taxon>
        <taxon>Platyhelminthes</taxon>
        <taxon>Monogenea</taxon>
        <taxon>Polyopisthocotylea</taxon>
        <taxon>Polystomatidea</taxon>
        <taxon>Polystomatidae</taxon>
        <taxon>Protopolystoma</taxon>
    </lineage>
</organism>
<name>A0A3S5BMU7_9PLAT</name>
<dbReference type="Gene3D" id="3.40.20.10">
    <property type="entry name" value="Severin"/>
    <property type="match status" value="1"/>
</dbReference>
<evidence type="ECO:0000313" key="2">
    <source>
        <dbReference type="EMBL" id="VEL30961.1"/>
    </source>
</evidence>
<dbReference type="OrthoDB" id="6375767at2759"/>
<keyword evidence="3" id="KW-1185">Reference proteome</keyword>
<protein>
    <recommendedName>
        <fullName evidence="1">Gelsolin-like domain-containing protein</fullName>
    </recommendedName>
</protein>
<feature type="domain" description="Gelsolin-like" evidence="1">
    <location>
        <begin position="2"/>
        <end position="57"/>
    </location>
</feature>
<comment type="caution">
    <text evidence="2">The sequence shown here is derived from an EMBL/GenBank/DDBJ whole genome shotgun (WGS) entry which is preliminary data.</text>
</comment>
<sequence length="68" mass="7503">MLTAKDVFFIDSGKELFVYLGNGCSSQERKNAMSHAHEYLKKSSHPLAPITVVSAGQTCSELEKIWDG</sequence>
<dbReference type="EMBL" id="CAAALY010117314">
    <property type="protein sequence ID" value="VEL30961.1"/>
    <property type="molecule type" value="Genomic_DNA"/>
</dbReference>
<gene>
    <name evidence="2" type="ORF">PXEA_LOCUS24401</name>
</gene>